<protein>
    <recommendedName>
        <fullName evidence="4">DUF3887 domain-containing protein</fullName>
    </recommendedName>
</protein>
<dbReference type="AlphaFoldDB" id="A0A1Q2LHP7"/>
<accession>A0A1Q2LHP7</accession>
<reference evidence="2 3" key="1">
    <citation type="submission" date="2017-02" db="EMBL/GenBank/DDBJ databases">
        <title>Whole genome sequencing of Helicobacter bilis strain AAQJH.</title>
        <authorList>
            <person name="Conlan S."/>
            <person name="Thomas P.J."/>
            <person name="Mullikin J."/>
            <person name="Palmore T.N."/>
            <person name="Frank K.M."/>
            <person name="Segre J.A."/>
        </authorList>
    </citation>
    <scope>NUCLEOTIDE SEQUENCE [LARGE SCALE GENOMIC DNA]</scope>
    <source>
        <strain evidence="2 3">AAQJH</strain>
    </source>
</reference>
<gene>
    <name evidence="2" type="ORF">XJ32_07475</name>
</gene>
<dbReference type="RefSeq" id="WP_077388878.1">
    <property type="nucleotide sequence ID" value="NZ_CP019645.1"/>
</dbReference>
<keyword evidence="1" id="KW-0732">Signal</keyword>
<evidence type="ECO:0000313" key="2">
    <source>
        <dbReference type="EMBL" id="AQQ59951.1"/>
    </source>
</evidence>
<dbReference type="PROSITE" id="PS51257">
    <property type="entry name" value="PROKAR_LIPOPROTEIN"/>
    <property type="match status" value="1"/>
</dbReference>
<name>A0A1Q2LHP7_9HELI</name>
<evidence type="ECO:0000256" key="1">
    <source>
        <dbReference type="SAM" id="SignalP"/>
    </source>
</evidence>
<feature type="signal peptide" evidence="1">
    <location>
        <begin position="1"/>
        <end position="24"/>
    </location>
</feature>
<sequence length="130" mass="14563">MRKMFVSCVASAMLFGVFSGCGSAVPSCDDKAVQDVLTTIIQDQLDSMQIVRKDDDNMTYKYSTFMTEKVEEQAKKVVCKAQVAITDKRNNGVLSEQFIHYSARMTDDKQSVYVELLQPLSFGGFGFDDE</sequence>
<dbReference type="EMBL" id="CP019645">
    <property type="protein sequence ID" value="AQQ59951.1"/>
    <property type="molecule type" value="Genomic_DNA"/>
</dbReference>
<dbReference type="KEGG" id="hbl:XJ32_07475"/>
<organism evidence="2 3">
    <name type="scientific">Helicobacter bilis</name>
    <dbReference type="NCBI Taxonomy" id="37372"/>
    <lineage>
        <taxon>Bacteria</taxon>
        <taxon>Pseudomonadati</taxon>
        <taxon>Campylobacterota</taxon>
        <taxon>Epsilonproteobacteria</taxon>
        <taxon>Campylobacterales</taxon>
        <taxon>Helicobacteraceae</taxon>
        <taxon>Helicobacter</taxon>
    </lineage>
</organism>
<dbReference type="Proteomes" id="UP000188298">
    <property type="component" value="Chromosome"/>
</dbReference>
<evidence type="ECO:0000313" key="3">
    <source>
        <dbReference type="Proteomes" id="UP000188298"/>
    </source>
</evidence>
<feature type="chain" id="PRO_5012907904" description="DUF3887 domain-containing protein" evidence="1">
    <location>
        <begin position="25"/>
        <end position="130"/>
    </location>
</feature>
<evidence type="ECO:0008006" key="4">
    <source>
        <dbReference type="Google" id="ProtNLM"/>
    </source>
</evidence>
<proteinExistence type="predicted"/>